<protein>
    <submittedName>
        <fullName evidence="3">GIN domain-containing protein</fullName>
    </submittedName>
</protein>
<accession>A0ABV6R0C6</accession>
<sequence>MTRIAMLGAATAALFAAGAANAQEARIEDAVARVIVIVEDRSDIGVEITPGASGVLPLTLERRGADVVIRGDVDQRDLRNCSSTRTNATQPGDGATVELRGRGRVALNDAPLVVLRTPRAVKVEADRAVYGAIGRGASSVDLASAGCGDWTVADVQGGLKAAMAGSGELAAGRAAELDLSLAGSGDIIAGASRVAEVSLAGSGDVRLAAVSGELDLSLRGSGDVIVASVGGPVNASMAGSGSLVVRGGRSGDLNANIVGSGDVRHEGEVGAVQANIAGSGDISVARARGEVTRRVMGSGSIRVGS</sequence>
<evidence type="ECO:0000313" key="3">
    <source>
        <dbReference type="EMBL" id="MFC0633074.1"/>
    </source>
</evidence>
<keyword evidence="4" id="KW-1185">Reference proteome</keyword>
<dbReference type="Pfam" id="PF10988">
    <property type="entry name" value="DUF2807"/>
    <property type="match status" value="1"/>
</dbReference>
<evidence type="ECO:0000256" key="1">
    <source>
        <dbReference type="SAM" id="SignalP"/>
    </source>
</evidence>
<dbReference type="Gene3D" id="2.160.20.120">
    <property type="match status" value="2"/>
</dbReference>
<name>A0ABV6R0C6_9CAUL</name>
<feature type="signal peptide" evidence="1">
    <location>
        <begin position="1"/>
        <end position="22"/>
    </location>
</feature>
<keyword evidence="1" id="KW-0732">Signal</keyword>
<feature type="chain" id="PRO_5046084056" evidence="1">
    <location>
        <begin position="23"/>
        <end position="305"/>
    </location>
</feature>
<evidence type="ECO:0000313" key="4">
    <source>
        <dbReference type="Proteomes" id="UP001589906"/>
    </source>
</evidence>
<dbReference type="RefSeq" id="WP_376834582.1">
    <property type="nucleotide sequence ID" value="NZ_JBHLSW010000003.1"/>
</dbReference>
<dbReference type="InterPro" id="IPR021255">
    <property type="entry name" value="DUF2807"/>
</dbReference>
<comment type="caution">
    <text evidence="3">The sequence shown here is derived from an EMBL/GenBank/DDBJ whole genome shotgun (WGS) entry which is preliminary data.</text>
</comment>
<proteinExistence type="predicted"/>
<organism evidence="3 4">
    <name type="scientific">Brevundimonas balnearis</name>
    <dbReference type="NCBI Taxonomy" id="1572858"/>
    <lineage>
        <taxon>Bacteria</taxon>
        <taxon>Pseudomonadati</taxon>
        <taxon>Pseudomonadota</taxon>
        <taxon>Alphaproteobacteria</taxon>
        <taxon>Caulobacterales</taxon>
        <taxon>Caulobacteraceae</taxon>
        <taxon>Brevundimonas</taxon>
    </lineage>
</organism>
<feature type="domain" description="Putative auto-transporter adhesin head GIN" evidence="2">
    <location>
        <begin position="212"/>
        <end position="303"/>
    </location>
</feature>
<dbReference type="EMBL" id="JBHLSW010000003">
    <property type="protein sequence ID" value="MFC0633074.1"/>
    <property type="molecule type" value="Genomic_DNA"/>
</dbReference>
<gene>
    <name evidence="3" type="ORF">ACFFGE_04170</name>
</gene>
<evidence type="ECO:0000259" key="2">
    <source>
        <dbReference type="Pfam" id="PF10988"/>
    </source>
</evidence>
<reference evidence="3 4" key="1">
    <citation type="submission" date="2024-09" db="EMBL/GenBank/DDBJ databases">
        <authorList>
            <person name="Sun Q."/>
            <person name="Mori K."/>
        </authorList>
    </citation>
    <scope>NUCLEOTIDE SEQUENCE [LARGE SCALE GENOMIC DNA]</scope>
    <source>
        <strain evidence="3 4">NCAIM B.02621</strain>
    </source>
</reference>
<dbReference type="Proteomes" id="UP001589906">
    <property type="component" value="Unassembled WGS sequence"/>
</dbReference>